<evidence type="ECO:0000256" key="4">
    <source>
        <dbReference type="ARBA" id="ARBA00023136"/>
    </source>
</evidence>
<dbReference type="InterPro" id="IPR051533">
    <property type="entry name" value="WaaL-like"/>
</dbReference>
<proteinExistence type="predicted"/>
<dbReference type="RefSeq" id="WP_092908793.1">
    <property type="nucleotide sequence ID" value="NZ_FOUZ01000011.1"/>
</dbReference>
<dbReference type="InterPro" id="IPR007016">
    <property type="entry name" value="O-antigen_ligase-rel_domated"/>
</dbReference>
<dbReference type="GO" id="GO:0016020">
    <property type="term" value="C:membrane"/>
    <property type="evidence" value="ECO:0007669"/>
    <property type="project" value="UniProtKB-SubCell"/>
</dbReference>
<name>A0A1I4YIZ3_9FLAO</name>
<keyword evidence="8" id="KW-1185">Reference proteome</keyword>
<feature type="transmembrane region" description="Helical" evidence="5">
    <location>
        <begin position="38"/>
        <end position="56"/>
    </location>
</feature>
<feature type="transmembrane region" description="Helical" evidence="5">
    <location>
        <begin position="414"/>
        <end position="435"/>
    </location>
</feature>
<dbReference type="GO" id="GO:0016874">
    <property type="term" value="F:ligase activity"/>
    <property type="evidence" value="ECO:0007669"/>
    <property type="project" value="UniProtKB-KW"/>
</dbReference>
<organism evidence="7 8">
    <name type="scientific">Algoriella xinjiangensis</name>
    <dbReference type="NCBI Taxonomy" id="684065"/>
    <lineage>
        <taxon>Bacteria</taxon>
        <taxon>Pseudomonadati</taxon>
        <taxon>Bacteroidota</taxon>
        <taxon>Flavobacteriia</taxon>
        <taxon>Flavobacteriales</taxon>
        <taxon>Weeksellaceae</taxon>
        <taxon>Algoriella</taxon>
    </lineage>
</organism>
<dbReference type="PANTHER" id="PTHR37422:SF13">
    <property type="entry name" value="LIPOPOLYSACCHARIDE BIOSYNTHESIS PROTEIN PA4999-RELATED"/>
    <property type="match status" value="1"/>
</dbReference>
<evidence type="ECO:0000259" key="6">
    <source>
        <dbReference type="Pfam" id="PF04932"/>
    </source>
</evidence>
<keyword evidence="3 5" id="KW-1133">Transmembrane helix</keyword>
<evidence type="ECO:0000256" key="3">
    <source>
        <dbReference type="ARBA" id="ARBA00022989"/>
    </source>
</evidence>
<sequence length="465" mass="54802">MKINYKDILNYLFIIGLFFFSFNHVEVMPFMGEYIKESGAIFFFLGFFLLCIEVIKTGKIYLPIHNKLYILLVLFYALCIICTLMNYSSVSENYFKRTSGISRFIRQMISLSIPIFIFIPFFWKILKDLSAEEIFNKIRTILLYTLYFASFYGFFEILYSYFGIYPARYITDFIGEIVPFIKPIYHHGGRISAFAYEPPFFAIFLITISGWMFSYIITGKNLITKLSPTILILILTFFSGSRTGLLVVFFTLILFTLYLYKKNIYRKQLNFLFIGLIITSFSIVTISAEKFKNSIEEKIESLNFTGNLKTSISNKSRFGMQFASIEVFKENPIFGVGYGQQTYQAQYHYPRWATKDNYEFDLFYKNKKELSFPPGYNIYTRILAELGIVGFISWLSILIYSLYLCYKFLYSSDYYIRILTLSITISLIGLYINWLQIDTFRMYGVWINFVILMRLSYLIKSVKNE</sequence>
<keyword evidence="7" id="KW-0436">Ligase</keyword>
<dbReference type="Pfam" id="PF04932">
    <property type="entry name" value="Wzy_C"/>
    <property type="match status" value="1"/>
</dbReference>
<protein>
    <submittedName>
        <fullName evidence="7">O-antigen ligase</fullName>
    </submittedName>
</protein>
<dbReference type="AlphaFoldDB" id="A0A1I4YIZ3"/>
<evidence type="ECO:0000256" key="1">
    <source>
        <dbReference type="ARBA" id="ARBA00004141"/>
    </source>
</evidence>
<feature type="transmembrane region" description="Helical" evidence="5">
    <location>
        <begin position="271"/>
        <end position="288"/>
    </location>
</feature>
<dbReference type="STRING" id="684065.SAMN05421738_11171"/>
<reference evidence="8" key="1">
    <citation type="submission" date="2016-10" db="EMBL/GenBank/DDBJ databases">
        <authorList>
            <person name="Varghese N."/>
            <person name="Submissions S."/>
        </authorList>
    </citation>
    <scope>NUCLEOTIDE SEQUENCE [LARGE SCALE GENOMIC DNA]</scope>
    <source>
        <strain evidence="8">XJ109</strain>
    </source>
</reference>
<feature type="transmembrane region" description="Helical" evidence="5">
    <location>
        <begin position="138"/>
        <end position="162"/>
    </location>
</feature>
<dbReference type="EMBL" id="FOUZ01000011">
    <property type="protein sequence ID" value="SFN37957.1"/>
    <property type="molecule type" value="Genomic_DNA"/>
</dbReference>
<feature type="domain" description="O-antigen ligase-related" evidence="6">
    <location>
        <begin position="230"/>
        <end position="395"/>
    </location>
</feature>
<evidence type="ECO:0000256" key="2">
    <source>
        <dbReference type="ARBA" id="ARBA00022692"/>
    </source>
</evidence>
<keyword evidence="2 5" id="KW-0812">Transmembrane</keyword>
<comment type="subcellular location">
    <subcellularLocation>
        <location evidence="1">Membrane</location>
        <topology evidence="1">Multi-pass membrane protein</topology>
    </subcellularLocation>
</comment>
<keyword evidence="4 5" id="KW-0472">Membrane</keyword>
<evidence type="ECO:0000313" key="7">
    <source>
        <dbReference type="EMBL" id="SFN37957.1"/>
    </source>
</evidence>
<accession>A0A1I4YIZ3</accession>
<dbReference type="Proteomes" id="UP000199149">
    <property type="component" value="Unassembled WGS sequence"/>
</dbReference>
<evidence type="ECO:0000256" key="5">
    <source>
        <dbReference type="SAM" id="Phobius"/>
    </source>
</evidence>
<dbReference type="OrthoDB" id="1421645at2"/>
<dbReference type="PANTHER" id="PTHR37422">
    <property type="entry name" value="TEICHURONIC ACID BIOSYNTHESIS PROTEIN TUAE"/>
    <property type="match status" value="1"/>
</dbReference>
<feature type="transmembrane region" description="Helical" evidence="5">
    <location>
        <begin position="230"/>
        <end position="259"/>
    </location>
</feature>
<feature type="transmembrane region" description="Helical" evidence="5">
    <location>
        <begin position="382"/>
        <end position="402"/>
    </location>
</feature>
<feature type="transmembrane region" description="Helical" evidence="5">
    <location>
        <begin position="442"/>
        <end position="459"/>
    </location>
</feature>
<feature type="transmembrane region" description="Helical" evidence="5">
    <location>
        <begin position="12"/>
        <end position="32"/>
    </location>
</feature>
<feature type="transmembrane region" description="Helical" evidence="5">
    <location>
        <begin position="200"/>
        <end position="218"/>
    </location>
</feature>
<gene>
    <name evidence="7" type="ORF">SAMN05421738_11171</name>
</gene>
<evidence type="ECO:0000313" key="8">
    <source>
        <dbReference type="Proteomes" id="UP000199149"/>
    </source>
</evidence>
<feature type="transmembrane region" description="Helical" evidence="5">
    <location>
        <begin position="68"/>
        <end position="88"/>
    </location>
</feature>
<feature type="transmembrane region" description="Helical" evidence="5">
    <location>
        <begin position="108"/>
        <end position="126"/>
    </location>
</feature>